<protein>
    <submittedName>
        <fullName evidence="2">Uncharacterized protein</fullName>
    </submittedName>
</protein>
<evidence type="ECO:0000313" key="2">
    <source>
        <dbReference type="EMBL" id="BFO14871.1"/>
    </source>
</evidence>
<gene>
    <name evidence="2" type="ORF">SHKM778_12590</name>
</gene>
<reference evidence="2" key="2">
    <citation type="submission" date="2024-07" db="EMBL/GenBank/DDBJ databases">
        <title>Streptomyces haneummycinica sp. nov., a new antibiotic-producing actinobacterium isolated from marine sediment.</title>
        <authorList>
            <person name="Uemura M."/>
            <person name="Hamada M."/>
            <person name="Hirano S."/>
            <person name="Kobayashi K."/>
            <person name="Ohshiro T."/>
            <person name="Kobayashi T."/>
            <person name="Terahara T."/>
        </authorList>
    </citation>
    <scope>NUCLEOTIDE SEQUENCE</scope>
    <source>
        <strain evidence="2">KM77-8</strain>
    </source>
</reference>
<dbReference type="EMBL" id="AP035768">
    <property type="protein sequence ID" value="BFO14871.1"/>
    <property type="molecule type" value="Genomic_DNA"/>
</dbReference>
<reference evidence="2" key="1">
    <citation type="submission" date="2024-06" db="EMBL/GenBank/DDBJ databases">
        <authorList>
            <consortium name="consrtm"/>
            <person name="Uemura M."/>
            <person name="Terahara T."/>
        </authorList>
    </citation>
    <scope>NUCLEOTIDE SEQUENCE</scope>
    <source>
        <strain evidence="2">KM77-8</strain>
    </source>
</reference>
<sequence length="104" mass="11126">MNTVERTPSSDDASATLRVIAGARRDDTGGPLLGQQPGDPDVRAAQLERPRPLEVLALQMDRGGREAGQVPAPSITVVRATPDSIFWAPRTSSRVTARREPAVL</sequence>
<accession>A0AAT9HBV2</accession>
<dbReference type="AlphaFoldDB" id="A0AAT9HBV2"/>
<organism evidence="2">
    <name type="scientific">Streptomyces haneummycinicus</name>
    <dbReference type="NCBI Taxonomy" id="3074435"/>
    <lineage>
        <taxon>Bacteria</taxon>
        <taxon>Bacillati</taxon>
        <taxon>Actinomycetota</taxon>
        <taxon>Actinomycetes</taxon>
        <taxon>Kitasatosporales</taxon>
        <taxon>Streptomycetaceae</taxon>
        <taxon>Streptomyces</taxon>
    </lineage>
</organism>
<proteinExistence type="predicted"/>
<feature type="region of interest" description="Disordered" evidence="1">
    <location>
        <begin position="23"/>
        <end position="43"/>
    </location>
</feature>
<name>A0AAT9HBV2_9ACTN</name>
<evidence type="ECO:0000256" key="1">
    <source>
        <dbReference type="SAM" id="MobiDB-lite"/>
    </source>
</evidence>
<feature type="compositionally biased region" description="Low complexity" evidence="1">
    <location>
        <begin position="29"/>
        <end position="39"/>
    </location>
</feature>